<dbReference type="Pfam" id="PF00616">
    <property type="entry name" value="RasGAP"/>
    <property type="match status" value="2"/>
</dbReference>
<dbReference type="GO" id="GO:0005096">
    <property type="term" value="F:GTPase activator activity"/>
    <property type="evidence" value="ECO:0007669"/>
    <property type="project" value="UniProtKB-KW"/>
</dbReference>
<feature type="compositionally biased region" description="Basic residues" evidence="4">
    <location>
        <begin position="908"/>
        <end position="919"/>
    </location>
</feature>
<evidence type="ECO:0000256" key="2">
    <source>
        <dbReference type="ARBA" id="ARBA00022553"/>
    </source>
</evidence>
<keyword evidence="1" id="KW-0343">GTPase activation</keyword>
<dbReference type="InterPro" id="IPR023152">
    <property type="entry name" value="RasGAP_CS"/>
</dbReference>
<feature type="coiled-coil region" evidence="3">
    <location>
        <begin position="1148"/>
        <end position="1214"/>
    </location>
</feature>
<dbReference type="Gene3D" id="2.20.170.10">
    <property type="entry name" value="p120GAP domain-like"/>
    <property type="match status" value="1"/>
</dbReference>
<dbReference type="InterPro" id="IPR035892">
    <property type="entry name" value="C2_domain_sf"/>
</dbReference>
<keyword evidence="3" id="KW-0175">Coiled coil</keyword>
<reference evidence="8" key="1">
    <citation type="submission" date="2025-08" db="UniProtKB">
        <authorList>
            <consortium name="Ensembl"/>
        </authorList>
    </citation>
    <scope>IDENTIFICATION</scope>
</reference>
<dbReference type="SUPFAM" id="SSF49562">
    <property type="entry name" value="C2 domain (Calcium/lipid-binding domain, CaLB)"/>
    <property type="match status" value="1"/>
</dbReference>
<dbReference type="PANTHER" id="PTHR10194:SF25">
    <property type="entry name" value="RAS_RAP GTPASE-ACTIVATING PROTEIN SYNGAP"/>
    <property type="match status" value="1"/>
</dbReference>
<dbReference type="Gene3D" id="1.10.506.10">
    <property type="entry name" value="GTPase Activation - p120gap, domain 1"/>
    <property type="match status" value="2"/>
</dbReference>
<feature type="region of interest" description="Disordered" evidence="4">
    <location>
        <begin position="886"/>
        <end position="969"/>
    </location>
</feature>
<dbReference type="InterPro" id="IPR000008">
    <property type="entry name" value="C2_dom"/>
</dbReference>
<dbReference type="SUPFAM" id="SSF48350">
    <property type="entry name" value="GTPase activation domain, GAP"/>
    <property type="match status" value="1"/>
</dbReference>
<dbReference type="SMART" id="SM00323">
    <property type="entry name" value="RasGAP"/>
    <property type="match status" value="1"/>
</dbReference>
<feature type="region of interest" description="Disordered" evidence="4">
    <location>
        <begin position="985"/>
        <end position="1101"/>
    </location>
</feature>
<feature type="compositionally biased region" description="Gly residues" evidence="4">
    <location>
        <begin position="1067"/>
        <end position="1082"/>
    </location>
</feature>
<dbReference type="Pfam" id="PF25321">
    <property type="entry name" value="PH_RASGAP"/>
    <property type="match status" value="1"/>
</dbReference>
<feature type="compositionally biased region" description="Basic and acidic residues" evidence="4">
    <location>
        <begin position="92"/>
        <end position="102"/>
    </location>
</feature>
<dbReference type="PROSITE" id="PS50004">
    <property type="entry name" value="C2"/>
    <property type="match status" value="1"/>
</dbReference>
<evidence type="ECO:0000256" key="3">
    <source>
        <dbReference type="SAM" id="Coils"/>
    </source>
</evidence>
<dbReference type="CDD" id="cd22265">
    <property type="entry name" value="UDM1_RNF168"/>
    <property type="match status" value="1"/>
</dbReference>
<dbReference type="InterPro" id="IPR021887">
    <property type="entry name" value="DAB2P_C"/>
</dbReference>
<dbReference type="SUPFAM" id="SSF50729">
    <property type="entry name" value="PH domain-like"/>
    <property type="match status" value="1"/>
</dbReference>
<dbReference type="InterPro" id="IPR023315">
    <property type="entry name" value="SynGAP_C2_N"/>
</dbReference>
<dbReference type="InterPro" id="IPR039360">
    <property type="entry name" value="Ras_GTPase"/>
</dbReference>
<evidence type="ECO:0000259" key="7">
    <source>
        <dbReference type="PROSITE" id="PS50018"/>
    </source>
</evidence>
<evidence type="ECO:0008006" key="10">
    <source>
        <dbReference type="Google" id="ProtNLM"/>
    </source>
</evidence>
<dbReference type="SMART" id="SM00239">
    <property type="entry name" value="C2"/>
    <property type="match status" value="1"/>
</dbReference>
<dbReference type="InterPro" id="IPR001849">
    <property type="entry name" value="PH_domain"/>
</dbReference>
<evidence type="ECO:0000313" key="9">
    <source>
        <dbReference type="Proteomes" id="UP000694722"/>
    </source>
</evidence>
<feature type="compositionally biased region" description="Polar residues" evidence="4">
    <location>
        <begin position="1025"/>
        <end position="1049"/>
    </location>
</feature>
<dbReference type="InterPro" id="IPR001936">
    <property type="entry name" value="RasGAP_dom"/>
</dbReference>
<evidence type="ECO:0000313" key="8">
    <source>
        <dbReference type="Ensembl" id="ENSSSCP00040048466.1"/>
    </source>
</evidence>
<dbReference type="PROSITE" id="PS50003">
    <property type="entry name" value="PH_DOMAIN"/>
    <property type="match status" value="1"/>
</dbReference>
<dbReference type="FunFam" id="1.10.506.10:FF:000001">
    <property type="entry name" value="Ras GTPase-activating protein nGAP isoform 2"/>
    <property type="match status" value="1"/>
</dbReference>
<evidence type="ECO:0000259" key="6">
    <source>
        <dbReference type="PROSITE" id="PS50004"/>
    </source>
</evidence>
<sequence length="1399" mass="154347">MSRSRASIHRGSIPAMSYAPFRDVRGPPMHRTQYVHSPYDRPGWNPRFCIISGNQLLMLDEDEIHPLLIRDRRSESSRNKLLRRTVSVPVEGRPHGEHEYHLGRSRRKSVPGGKQYSMEAAPAAPFRPSQGFLSRRLKSSIKRTKSQPKLDRTSSFRQILPRFRSADHDRARLMQSFKESHSHESLLSPSSAAEALELNLDEDSIIKPVHSSILGQEFCFEVTTSSGTKCFACRSAAERDKWIENLQRAVKPNKDNSRRVDNVLKLWIIEARELPPKKRYYCELCLDDMLYARTTSKPRSASGDTVFWGEHFEFNNLPAVRALRLHLYRDSDKKRKKDKAGYVGLVTVPVAVRLKARYQTMSILPMELYKEFAEYVTNHYRMLCAVLEPALNVKGKEEVASALVHILQSTGKAKDFLSDMAMSEVDRFMEREHLIFRENTLATKAIEEYMRLIGQKYLKDAIGEFIRALYESEENCEVDPIKCTASSLAEHQANLRMCCELALCKVVNSHCVFPRELKEVFASWRLRCAERGREDIADRLISASLFLRFLCPAIMSPSLFGLMQEYPDEQTSRTLTLIAKVIQNLANFSKFTSKEDFLGFMNEFLELEWGSMQQFLYEISNLDTLTNSSSFEGYIDLGRELSTLHALLWEVLPQLSKEALLKLGPLPRLLNDISTALRNPNIQRQPSRQSERPRPQPVVLRGPSAEMQGYVMRDLNSSIDLQSFMARGLNSSMDMARLPSPTKEKPPPPPPGGGKDLFYVSRPPLARSSPAYCTSSSDITEPEQKMLSVNKSVSMLDLQGDGPGGRLNSSSVSNLAAVGDLLHSSQASLTAALGLRPAPAGRLSQGSGSSITAAGMRLSQMGVTTDGVPAQQLRVPLSFQNPLFHMAADGPGPPGGHAGGGGHGPPSSHHHHHHHHHHRGGEPPGDTFAPFHGYSKSEDLSSGVPKPPAASILHSHSYSDEFGPSGTDFTRRQLSLQDNLQHMLSPPQITIGPQRPVPPGPGGGSGGGGSGGGGGGQPPPLQRGKSQQLTVSAAQKPRPSSGNLLQSPEPSYGPARPRQQSLSKEGSIGGSGGSGGGGGGGLKPSITKQHSQTPSTLNPTMPASERTVAWVSNMPHLSADIESAHIEREEYKLKEYSKSMDESRLDRVKEYEEEIHSLKERLHMSNRKLEEYERRLLSQEEQTSKILMQYQARLEQSEKRLRQQQVEKDSQIKSIIGRLMLVEEELRRDHPAMAEPLPEPKKRLLDAQVEITMSFIFSVSHPHPSHCPLCCHCTATPAPWPSVSPSSSVCPPAAPSPSHGLCLCHSQQRQPHPIFPTPAAFQGLPAEPQSLPSEPAPFLGACASGPAPGPVGALLGPEGRGCSLLARGTGSARPSLPRLRLWLAPWALGVLLAPSSSHS</sequence>
<feature type="domain" description="C2" evidence="6">
    <location>
        <begin position="242"/>
        <end position="363"/>
    </location>
</feature>
<dbReference type="InterPro" id="IPR008936">
    <property type="entry name" value="Rho_GTPase_activation_prot"/>
</dbReference>
<dbReference type="CDD" id="cd05136">
    <property type="entry name" value="RasGAP_DAB2IP"/>
    <property type="match status" value="1"/>
</dbReference>
<protein>
    <recommendedName>
        <fullName evidence="10">Synaptic Ras GTPase activating protein 1</fullName>
    </recommendedName>
</protein>
<dbReference type="InterPro" id="IPR037779">
    <property type="entry name" value="SynGAP_PH"/>
</dbReference>
<dbReference type="PANTHER" id="PTHR10194">
    <property type="entry name" value="RAS GTPASE-ACTIVATING PROTEINS"/>
    <property type="match status" value="1"/>
</dbReference>
<proteinExistence type="predicted"/>
<dbReference type="SMART" id="SM00233">
    <property type="entry name" value="PH"/>
    <property type="match status" value="1"/>
</dbReference>
<dbReference type="Proteomes" id="UP000694722">
    <property type="component" value="Unplaced"/>
</dbReference>
<dbReference type="InterPro" id="IPR011993">
    <property type="entry name" value="PH-like_dom_sf"/>
</dbReference>
<feature type="compositionally biased region" description="Gly residues" evidence="4">
    <location>
        <begin position="1002"/>
        <end position="1016"/>
    </location>
</feature>
<keyword evidence="2" id="KW-0597">Phosphoprotein</keyword>
<organism evidence="8 9">
    <name type="scientific">Sus scrofa</name>
    <name type="common">Pig</name>
    <dbReference type="NCBI Taxonomy" id="9823"/>
    <lineage>
        <taxon>Eukaryota</taxon>
        <taxon>Metazoa</taxon>
        <taxon>Chordata</taxon>
        <taxon>Craniata</taxon>
        <taxon>Vertebrata</taxon>
        <taxon>Euteleostomi</taxon>
        <taxon>Mammalia</taxon>
        <taxon>Eutheria</taxon>
        <taxon>Laurasiatheria</taxon>
        <taxon>Artiodactyla</taxon>
        <taxon>Suina</taxon>
        <taxon>Suidae</taxon>
        <taxon>Sus</taxon>
    </lineage>
</organism>
<evidence type="ECO:0000256" key="1">
    <source>
        <dbReference type="ARBA" id="ARBA00022468"/>
    </source>
</evidence>
<feature type="domain" description="PH" evidence="5">
    <location>
        <begin position="217"/>
        <end position="251"/>
    </location>
</feature>
<dbReference type="GO" id="GO:0046580">
    <property type="term" value="P:negative regulation of Ras protein signal transduction"/>
    <property type="evidence" value="ECO:0007669"/>
    <property type="project" value="InterPro"/>
</dbReference>
<dbReference type="PROSITE" id="PS00509">
    <property type="entry name" value="RAS_GTPASE_ACTIV_1"/>
    <property type="match status" value="1"/>
</dbReference>
<evidence type="ECO:0000256" key="4">
    <source>
        <dbReference type="SAM" id="MobiDB-lite"/>
    </source>
</evidence>
<evidence type="ECO:0000259" key="5">
    <source>
        <dbReference type="PROSITE" id="PS50003"/>
    </source>
</evidence>
<accession>A0A8D1G5C8</accession>
<feature type="domain" description="Ras-GAP" evidence="7">
    <location>
        <begin position="395"/>
        <end position="587"/>
    </location>
</feature>
<dbReference type="InterPro" id="IPR057606">
    <property type="entry name" value="SynGAP1-like_PH"/>
</dbReference>
<feature type="compositionally biased region" description="Polar residues" evidence="4">
    <location>
        <begin position="1086"/>
        <end position="1101"/>
    </location>
</feature>
<dbReference type="CDD" id="cd13375">
    <property type="entry name" value="PH_SynGAP"/>
    <property type="match status" value="1"/>
</dbReference>
<dbReference type="Ensembl" id="ENSSSCT00040105699.1">
    <property type="protein sequence ID" value="ENSSSCP00040048466.1"/>
    <property type="gene ID" value="ENSSSCG00040075618.1"/>
</dbReference>
<feature type="region of interest" description="Disordered" evidence="4">
    <location>
        <begin position="733"/>
        <end position="757"/>
    </location>
</feature>
<dbReference type="Pfam" id="PF12004">
    <property type="entry name" value="DAB2P_C"/>
    <property type="match status" value="1"/>
</dbReference>
<feature type="region of interest" description="Disordered" evidence="4">
    <location>
        <begin position="92"/>
        <end position="113"/>
    </location>
</feature>
<feature type="compositionally biased region" description="Gly residues" evidence="4">
    <location>
        <begin position="895"/>
        <end position="904"/>
    </location>
</feature>
<dbReference type="PROSITE" id="PS50018">
    <property type="entry name" value="RAS_GTPASE_ACTIV_2"/>
    <property type="match status" value="1"/>
</dbReference>
<feature type="region of interest" description="Disordered" evidence="4">
    <location>
        <begin position="677"/>
        <end position="705"/>
    </location>
</feature>
<dbReference type="Gene3D" id="2.30.29.30">
    <property type="entry name" value="Pleckstrin-homology domain (PH domain)/Phosphotyrosine-binding domain (PTB)"/>
    <property type="match status" value="1"/>
</dbReference>
<name>A0A8D1G5C8_PIG</name>